<comment type="caution">
    <text evidence="3">The sequence shown here is derived from an EMBL/GenBank/DDBJ whole genome shotgun (WGS) entry which is preliminary data.</text>
</comment>
<dbReference type="InterPro" id="IPR018713">
    <property type="entry name" value="MPAB/Lcp_cat_dom"/>
</dbReference>
<keyword evidence="4" id="KW-1185">Reference proteome</keyword>
<dbReference type="PANTHER" id="PTHR36124:SF1">
    <property type="entry name" value="ER-BOUND OXYGENASE MPAB_MPAB'_RUBBER OXYGENASE CATALYTIC DOMAIN-CONTAINING PROTEIN"/>
    <property type="match status" value="1"/>
</dbReference>
<sequence length="515" mass="58650">MFFEPHRPYTLRAHRAQSVVLTQAELVEIRAAQRTFEGAYLRTALSQFSFALVILKIFTQEFYSIGALFAVFGAFILMASLLRRASGNKQFFREPGPAGEEGKKKFRTSGNSIMLDCSAYLAYLPYIPIPVALSYPILVKLLRNRRTNKLQKSLGYDNGTTVAKIYEKISLSDAQAIMLNMSTFEFPKFFEVALQFALFRTYAIPTISAILAKTRQLADSKPAPKRYVDTGILIAEFTRWPMDSERASLAIARMNYLHSQHPSIRPVDTLYTLLLFATQPIIFISRYEWRQPTELEKAAMWKFWTEIGIRMKIPADTIPKTFDDMMLWSEEFERTNMVFSETNNTVGVQTVDLLLYWVPRGPARAFGKQCVYGILDERLHTAMGFVKAHWAIPPILNFTLATRKFALRYLALPRIQRSEKLMEKPNPDTGLYNAYITDVEPWYVPVTFWGRYGPWGWIAWAGGWPVLEHGRWKSEGYDIAQVGPKGFEGRGKEAVILDAAHIRAMGTGGSGCPFG</sequence>
<dbReference type="Proteomes" id="UP001447188">
    <property type="component" value="Unassembled WGS sequence"/>
</dbReference>
<feature type="domain" description="ER-bound oxygenase mpaB/mpaB'/Rubber oxygenase catalytic" evidence="2">
    <location>
        <begin position="258"/>
        <end position="386"/>
    </location>
</feature>
<protein>
    <recommendedName>
        <fullName evidence="2">ER-bound oxygenase mpaB/mpaB'/Rubber oxygenase catalytic domain-containing protein</fullName>
    </recommendedName>
</protein>
<accession>A0ABR3GDI0</accession>
<name>A0ABR3GDI0_9PEZI</name>
<evidence type="ECO:0000259" key="2">
    <source>
        <dbReference type="Pfam" id="PF09995"/>
    </source>
</evidence>
<feature type="transmembrane region" description="Helical" evidence="1">
    <location>
        <begin position="64"/>
        <end position="82"/>
    </location>
</feature>
<keyword evidence="1" id="KW-0812">Transmembrane</keyword>
<feature type="transmembrane region" description="Helical" evidence="1">
    <location>
        <begin position="113"/>
        <end position="138"/>
    </location>
</feature>
<keyword evidence="1" id="KW-0472">Membrane</keyword>
<keyword evidence="1" id="KW-1133">Transmembrane helix</keyword>
<gene>
    <name evidence="3" type="ORF">Q9L58_007143</name>
</gene>
<dbReference type="InterPro" id="IPR046366">
    <property type="entry name" value="MPAB"/>
</dbReference>
<organism evidence="3 4">
    <name type="scientific">Discina gigas</name>
    <dbReference type="NCBI Taxonomy" id="1032678"/>
    <lineage>
        <taxon>Eukaryota</taxon>
        <taxon>Fungi</taxon>
        <taxon>Dikarya</taxon>
        <taxon>Ascomycota</taxon>
        <taxon>Pezizomycotina</taxon>
        <taxon>Pezizomycetes</taxon>
        <taxon>Pezizales</taxon>
        <taxon>Discinaceae</taxon>
        <taxon>Discina</taxon>
    </lineage>
</organism>
<evidence type="ECO:0000313" key="4">
    <source>
        <dbReference type="Proteomes" id="UP001447188"/>
    </source>
</evidence>
<dbReference type="PANTHER" id="PTHR36124">
    <property type="match status" value="1"/>
</dbReference>
<dbReference type="Pfam" id="PF09995">
    <property type="entry name" value="MPAB_Lcp_cat"/>
    <property type="match status" value="1"/>
</dbReference>
<evidence type="ECO:0000256" key="1">
    <source>
        <dbReference type="SAM" id="Phobius"/>
    </source>
</evidence>
<reference evidence="3 4" key="1">
    <citation type="submission" date="2024-02" db="EMBL/GenBank/DDBJ databases">
        <title>Discinaceae phylogenomics.</title>
        <authorList>
            <person name="Dirks A.C."/>
            <person name="James T.Y."/>
        </authorList>
    </citation>
    <scope>NUCLEOTIDE SEQUENCE [LARGE SCALE GENOMIC DNA]</scope>
    <source>
        <strain evidence="3 4">ACD0624</strain>
    </source>
</reference>
<proteinExistence type="predicted"/>
<evidence type="ECO:0000313" key="3">
    <source>
        <dbReference type="EMBL" id="KAL0633960.1"/>
    </source>
</evidence>
<dbReference type="EMBL" id="JBBBZM010000108">
    <property type="protein sequence ID" value="KAL0633960.1"/>
    <property type="molecule type" value="Genomic_DNA"/>
</dbReference>